<dbReference type="PANTHER" id="PTHR31215">
    <property type="entry name" value="OS05G0510400 PROTEIN-RELATED"/>
    <property type="match status" value="1"/>
</dbReference>
<dbReference type="Pfam" id="PF12937">
    <property type="entry name" value="F-box-like"/>
    <property type="match status" value="2"/>
</dbReference>
<dbReference type="Proteomes" id="UP001164929">
    <property type="component" value="Chromosome 1"/>
</dbReference>
<sequence length="767" mass="88303">MGPKTLSRAVTLSAGIQGHSSEVNKSWPMNLQNLVYWLKKHEENKHHLGEKLWLVHKWKGERCNEKPLNPIFWKEMSVSKLTKKDCISDVSDRFFQLPDELIVTILKRTKDAKTLIRCLSVCKRLQCLVTKVDTVFLRFSYPGEAAQYLPCWKSHYHIPQSAIPALMKLFVNLKALEIKLCLCPSLLPCHYGVSLRRSFKFLLKSVDMNDKMHTHMCTAFDIGLLSFADGEISFPESNMLYIGNVKSSLMLSFFLVILCHRPKTLRSMVILSSESYGSEGKAQYRSEGNVFMESEQVARFRALSSKTRVDESWLKDPQNLVCWLENHEENKHQLAEKLWLIHKWQGERCNMNESIVKKSDVEELLRAFDEEIDENNENEDFFRIMEYNYKTQFGRELGDPKPSHRRVSKANEIVFCLFGSAVTLLETYPCSDLSYPNPNLRAHRLLITVETFESHLSKKMSVSKLTKKDCSLDVSCRFIQLPDELIVSILKKTGDPKTLVCCSAVCKHLQYLVSKVDSVSLRFSYPGTAGDYLPCWKSHHHIPQTAIPGLMKVFANMISLKIELCLCPSLVPLYSGIARTHGFKFQLKAMDMNDEMHTQMCMAFEVGLLSSDGEGMLLPEAEALDILNVKNPLMLSFFLVLLCYRPKSLRSVVILSAGLLGYGLERYIPRQKELYRSGGNVFMESGQLAKFRTLNSSERLNKSWLENPQNLICWLKKHEENKYRLGEKLWLIHKWEGERCNMKQSIVKKTDVDELLRAFDEDVDEKP</sequence>
<reference evidence="2 3" key="1">
    <citation type="journal article" date="2023" name="Mol. Ecol. Resour.">
        <title>Chromosome-level genome assembly of a triploid poplar Populus alba 'Berolinensis'.</title>
        <authorList>
            <person name="Chen S."/>
            <person name="Yu Y."/>
            <person name="Wang X."/>
            <person name="Wang S."/>
            <person name="Zhang T."/>
            <person name="Zhou Y."/>
            <person name="He R."/>
            <person name="Meng N."/>
            <person name="Wang Y."/>
            <person name="Liu W."/>
            <person name="Liu Z."/>
            <person name="Liu J."/>
            <person name="Guo Q."/>
            <person name="Huang H."/>
            <person name="Sederoff R.R."/>
            <person name="Wang G."/>
            <person name="Qu G."/>
            <person name="Chen S."/>
        </authorList>
    </citation>
    <scope>NUCLEOTIDE SEQUENCE [LARGE SCALE GENOMIC DNA]</scope>
    <source>
        <strain evidence="2">SC-2020</strain>
    </source>
</reference>
<dbReference type="SUPFAM" id="SSF81383">
    <property type="entry name" value="F-box domain"/>
    <property type="match status" value="2"/>
</dbReference>
<dbReference type="InterPro" id="IPR044809">
    <property type="entry name" value="AUF1-like"/>
</dbReference>
<dbReference type="SMART" id="SM00256">
    <property type="entry name" value="FBOX"/>
    <property type="match status" value="2"/>
</dbReference>
<dbReference type="InterPro" id="IPR036047">
    <property type="entry name" value="F-box-like_dom_sf"/>
</dbReference>
<proteinExistence type="predicted"/>
<dbReference type="EMBL" id="JAQIZT010000001">
    <property type="protein sequence ID" value="KAJ7009302.1"/>
    <property type="molecule type" value="Genomic_DNA"/>
</dbReference>
<evidence type="ECO:0000313" key="2">
    <source>
        <dbReference type="EMBL" id="KAJ7009302.1"/>
    </source>
</evidence>
<evidence type="ECO:0000313" key="3">
    <source>
        <dbReference type="Proteomes" id="UP001164929"/>
    </source>
</evidence>
<accession>A0AAD6RI81</accession>
<dbReference type="InterPro" id="IPR001810">
    <property type="entry name" value="F-box_dom"/>
</dbReference>
<evidence type="ECO:0000259" key="1">
    <source>
        <dbReference type="PROSITE" id="PS50181"/>
    </source>
</evidence>
<protein>
    <recommendedName>
        <fullName evidence="1">F-box domain-containing protein</fullName>
    </recommendedName>
</protein>
<organism evidence="2 3">
    <name type="scientific">Populus alba x Populus x berolinensis</name>
    <dbReference type="NCBI Taxonomy" id="444605"/>
    <lineage>
        <taxon>Eukaryota</taxon>
        <taxon>Viridiplantae</taxon>
        <taxon>Streptophyta</taxon>
        <taxon>Embryophyta</taxon>
        <taxon>Tracheophyta</taxon>
        <taxon>Spermatophyta</taxon>
        <taxon>Magnoliopsida</taxon>
        <taxon>eudicotyledons</taxon>
        <taxon>Gunneridae</taxon>
        <taxon>Pentapetalae</taxon>
        <taxon>rosids</taxon>
        <taxon>fabids</taxon>
        <taxon>Malpighiales</taxon>
        <taxon>Salicaceae</taxon>
        <taxon>Saliceae</taxon>
        <taxon>Populus</taxon>
    </lineage>
</organism>
<dbReference type="CDD" id="cd09917">
    <property type="entry name" value="F-box_SF"/>
    <property type="match status" value="1"/>
</dbReference>
<feature type="domain" description="F-box" evidence="1">
    <location>
        <begin position="91"/>
        <end position="139"/>
    </location>
</feature>
<keyword evidence="3" id="KW-1185">Reference proteome</keyword>
<name>A0AAD6RI81_9ROSI</name>
<dbReference type="PROSITE" id="PS50181">
    <property type="entry name" value="FBOX"/>
    <property type="match status" value="1"/>
</dbReference>
<comment type="caution">
    <text evidence="2">The sequence shown here is derived from an EMBL/GenBank/DDBJ whole genome shotgun (WGS) entry which is preliminary data.</text>
</comment>
<gene>
    <name evidence="2" type="ORF">NC653_000078</name>
</gene>
<dbReference type="AlphaFoldDB" id="A0AAD6RI81"/>